<reference evidence="3" key="1">
    <citation type="submission" date="2014-06" db="EMBL/GenBank/DDBJ databases">
        <authorList>
            <person name="Ju J."/>
            <person name="Zhang J."/>
        </authorList>
    </citation>
    <scope>NUCLEOTIDE SEQUENCE</scope>
    <source>
        <strain evidence="3">SscI8</strain>
    </source>
</reference>
<reference evidence="4" key="2">
    <citation type="submission" date="2014-06" db="EMBL/GenBank/DDBJ databases">
        <authorList>
            <person name="Berkman P.J."/>
        </authorList>
    </citation>
    <scope>NUCLEOTIDE SEQUENCE [LARGE SCALE GENOMIC DNA]</scope>
</reference>
<feature type="compositionally biased region" description="Polar residues" evidence="1">
    <location>
        <begin position="1"/>
        <end position="10"/>
    </location>
</feature>
<dbReference type="OrthoDB" id="2552560at2759"/>
<protein>
    <submittedName>
        <fullName evidence="2">Uncharacterized protein</fullName>
    </submittedName>
</protein>
<keyword evidence="4" id="KW-1185">Reference proteome</keyword>
<dbReference type="Proteomes" id="UP000242770">
    <property type="component" value="Unassembled WGS sequence"/>
</dbReference>
<accession>A0A0F7RRZ3</accession>
<gene>
    <name evidence="2" type="primary">SSCI03280.1</name>
    <name evidence="3" type="ORF">SPSC_02409</name>
</gene>
<reference evidence="2" key="3">
    <citation type="submission" date="2014-06" db="EMBL/GenBank/DDBJ databases">
        <authorList>
            <person name="Berkman J.Paul."/>
        </authorList>
    </citation>
    <scope>NUCLEOTIDE SEQUENCE [LARGE SCALE GENOMIC DNA]</scope>
</reference>
<dbReference type="EMBL" id="CCFA01000209">
    <property type="protein sequence ID" value="CDR98625.1"/>
    <property type="molecule type" value="Genomic_DNA"/>
</dbReference>
<feature type="region of interest" description="Disordered" evidence="1">
    <location>
        <begin position="1"/>
        <end position="35"/>
    </location>
</feature>
<evidence type="ECO:0000256" key="1">
    <source>
        <dbReference type="SAM" id="MobiDB-lite"/>
    </source>
</evidence>
<feature type="compositionally biased region" description="Polar residues" evidence="1">
    <location>
        <begin position="21"/>
        <end position="34"/>
    </location>
</feature>
<organism evidence="2 4">
    <name type="scientific">Sporisorium scitamineum</name>
    <dbReference type="NCBI Taxonomy" id="49012"/>
    <lineage>
        <taxon>Eukaryota</taxon>
        <taxon>Fungi</taxon>
        <taxon>Dikarya</taxon>
        <taxon>Basidiomycota</taxon>
        <taxon>Ustilaginomycotina</taxon>
        <taxon>Ustilaginomycetes</taxon>
        <taxon>Ustilaginales</taxon>
        <taxon>Ustilaginaceae</taxon>
        <taxon>Sporisorium</taxon>
    </lineage>
</organism>
<proteinExistence type="predicted"/>
<evidence type="ECO:0000313" key="2">
    <source>
        <dbReference type="EMBL" id="CDR98625.1"/>
    </source>
</evidence>
<sequence>MSQSTPNQTPSRRHVVPIETPGSTRSNASSTDRSTLLDRVEELDLEVHDLRRQIAAERARRRTFASTSTSRAATLSLSYLDPSGRDAGRLKQVLAEKLREMDDDALTALLTASSVALGKLISGKGKEEGEGVWMVMDAGFVPSKSVGMEGTGSGSEIDRRLLDDGKGPIADELSATRHAAHINSFLTDRQRRLSSLLDSLLHFSHLDIESLSQEPSSSTTRSIRITGNIARLFPLNIAFDVVEDDPSSTHSPQIQNLHLTLPPWLVTTLSTPHKLYTKLLARNDLPAILLMLRTMVPLLSLRRNLFSSLMETYTDLARDHVRSWENQYRVDFTPFHPPSTASTTTTTRKTAKIGESLGKSLILPAAGETFKLKNKSGASLDLRFSIRWNRYGHAYPDISATPHVPANLTDATSRAFLAQFENEFQHLLKVAVAQNGIVGLPDHDAEQDEELDPTVGRWGIAAAIHATIKAFFNLEQEEGSGSSSMEQE</sequence>
<evidence type="ECO:0000313" key="3">
    <source>
        <dbReference type="EMBL" id="CDU23780.1"/>
    </source>
</evidence>
<name>A0A0F7RRZ3_9BASI</name>
<evidence type="ECO:0000313" key="4">
    <source>
        <dbReference type="Proteomes" id="UP000242770"/>
    </source>
</evidence>
<dbReference type="EMBL" id="LK056664">
    <property type="protein sequence ID" value="CDU23780.1"/>
    <property type="molecule type" value="Genomic_DNA"/>
</dbReference>
<dbReference type="AlphaFoldDB" id="A0A0F7RRZ3"/>